<dbReference type="InterPro" id="IPR004158">
    <property type="entry name" value="DUF247_pln"/>
</dbReference>
<organism evidence="2 3">
    <name type="scientific">Morella rubra</name>
    <name type="common">Chinese bayberry</name>
    <dbReference type="NCBI Taxonomy" id="262757"/>
    <lineage>
        <taxon>Eukaryota</taxon>
        <taxon>Viridiplantae</taxon>
        <taxon>Streptophyta</taxon>
        <taxon>Embryophyta</taxon>
        <taxon>Tracheophyta</taxon>
        <taxon>Spermatophyta</taxon>
        <taxon>Magnoliopsida</taxon>
        <taxon>eudicotyledons</taxon>
        <taxon>Gunneridae</taxon>
        <taxon>Pentapetalae</taxon>
        <taxon>rosids</taxon>
        <taxon>fabids</taxon>
        <taxon>Fagales</taxon>
        <taxon>Myricaceae</taxon>
        <taxon>Morella</taxon>
    </lineage>
</organism>
<reference evidence="2 3" key="1">
    <citation type="journal article" date="2019" name="Plant Biotechnol. J.">
        <title>The red bayberry genome and genetic basis of sex determination.</title>
        <authorList>
            <person name="Jia H.M."/>
            <person name="Jia H.J."/>
            <person name="Cai Q.L."/>
            <person name="Wang Y."/>
            <person name="Zhao H.B."/>
            <person name="Yang W.F."/>
            <person name="Wang G.Y."/>
            <person name="Li Y.H."/>
            <person name="Zhan D.L."/>
            <person name="Shen Y.T."/>
            <person name="Niu Q.F."/>
            <person name="Chang L."/>
            <person name="Qiu J."/>
            <person name="Zhao L."/>
            <person name="Xie H.B."/>
            <person name="Fu W.Y."/>
            <person name="Jin J."/>
            <person name="Li X.W."/>
            <person name="Jiao Y."/>
            <person name="Zhou C.C."/>
            <person name="Tu T."/>
            <person name="Chai C.Y."/>
            <person name="Gao J.L."/>
            <person name="Fan L.J."/>
            <person name="van de Weg E."/>
            <person name="Wang J.Y."/>
            <person name="Gao Z.S."/>
        </authorList>
    </citation>
    <scope>NUCLEOTIDE SEQUENCE [LARGE SCALE GENOMIC DNA]</scope>
    <source>
        <tissue evidence="2">Leaves</tissue>
    </source>
</reference>
<evidence type="ECO:0000313" key="2">
    <source>
        <dbReference type="EMBL" id="KAB1226833.1"/>
    </source>
</evidence>
<dbReference type="PANTHER" id="PTHR31170:SF21">
    <property type="match status" value="1"/>
</dbReference>
<gene>
    <name evidence="2" type="ORF">CJ030_MR1G007510</name>
</gene>
<dbReference type="AlphaFoldDB" id="A0A6A1WQ81"/>
<keyword evidence="1" id="KW-0472">Membrane</keyword>
<proteinExistence type="predicted"/>
<name>A0A6A1WQ81_9ROSI</name>
<feature type="transmembrane region" description="Helical" evidence="1">
    <location>
        <begin position="117"/>
        <end position="142"/>
    </location>
</feature>
<comment type="caution">
    <text evidence="2">The sequence shown here is derived from an EMBL/GenBank/DDBJ whole genome shotgun (WGS) entry which is preliminary data.</text>
</comment>
<dbReference type="PANTHER" id="PTHR31170">
    <property type="entry name" value="BNAC04G53230D PROTEIN"/>
    <property type="match status" value="1"/>
</dbReference>
<dbReference type="Proteomes" id="UP000516437">
    <property type="component" value="Chromosome 1"/>
</dbReference>
<keyword evidence="1" id="KW-1133">Transmembrane helix</keyword>
<evidence type="ECO:0000256" key="1">
    <source>
        <dbReference type="SAM" id="Phobius"/>
    </source>
</evidence>
<accession>A0A6A1WQ81</accession>
<dbReference type="EMBL" id="RXIC02000019">
    <property type="protein sequence ID" value="KAB1226833.1"/>
    <property type="molecule type" value="Genomic_DNA"/>
</dbReference>
<keyword evidence="1" id="KW-0812">Transmembrane</keyword>
<sequence>MAPIHPPCLSILGHYRQSSEMAWSIRATDAPVFLCVSKLFRAGIEVKPSYAESFLMVKFKKGVIRMPSITIDDVMSSFLVNCVAFEQSQPNISKYFMRSGIRWKWADFKREYCNKSWLLISALVALVYLLLTFGQTFIAIYAHVHPKT</sequence>
<keyword evidence="3" id="KW-1185">Reference proteome</keyword>
<protein>
    <submittedName>
        <fullName evidence="2">Uncharacterized protein</fullName>
    </submittedName>
</protein>
<evidence type="ECO:0000313" key="3">
    <source>
        <dbReference type="Proteomes" id="UP000516437"/>
    </source>
</evidence>
<dbReference type="Pfam" id="PF03140">
    <property type="entry name" value="DUF247"/>
    <property type="match status" value="1"/>
</dbReference>